<name>A0A917BZJ9_9HYPH</name>
<dbReference type="PANTHER" id="PTHR11895:SF176">
    <property type="entry name" value="AMIDASE AMID-RELATED"/>
    <property type="match status" value="1"/>
</dbReference>
<evidence type="ECO:0000313" key="2">
    <source>
        <dbReference type="EMBL" id="GGF65139.1"/>
    </source>
</evidence>
<organism evidence="2 3">
    <name type="scientific">Azorhizobium oxalatiphilum</name>
    <dbReference type="NCBI Taxonomy" id="980631"/>
    <lineage>
        <taxon>Bacteria</taxon>
        <taxon>Pseudomonadati</taxon>
        <taxon>Pseudomonadota</taxon>
        <taxon>Alphaproteobacteria</taxon>
        <taxon>Hyphomicrobiales</taxon>
        <taxon>Xanthobacteraceae</taxon>
        <taxon>Azorhizobium</taxon>
    </lineage>
</organism>
<dbReference type="RefSeq" id="WP_188579185.1">
    <property type="nucleotide sequence ID" value="NZ_BMCT01000003.1"/>
</dbReference>
<dbReference type="Pfam" id="PF01425">
    <property type="entry name" value="Amidase"/>
    <property type="match status" value="1"/>
</dbReference>
<dbReference type="InterPro" id="IPR000120">
    <property type="entry name" value="Amidase"/>
</dbReference>
<comment type="caution">
    <text evidence="2">The sequence shown here is derived from an EMBL/GenBank/DDBJ whole genome shotgun (WGS) entry which is preliminary data.</text>
</comment>
<dbReference type="InterPro" id="IPR023631">
    <property type="entry name" value="Amidase_dom"/>
</dbReference>
<dbReference type="AlphaFoldDB" id="A0A917BZJ9"/>
<accession>A0A917BZJ9</accession>
<dbReference type="GO" id="GO:0003824">
    <property type="term" value="F:catalytic activity"/>
    <property type="evidence" value="ECO:0007669"/>
    <property type="project" value="InterPro"/>
</dbReference>
<evidence type="ECO:0000259" key="1">
    <source>
        <dbReference type="Pfam" id="PF01425"/>
    </source>
</evidence>
<dbReference type="SUPFAM" id="SSF75304">
    <property type="entry name" value="Amidase signature (AS) enzymes"/>
    <property type="match status" value="1"/>
</dbReference>
<reference evidence="2" key="1">
    <citation type="journal article" date="2014" name="Int. J. Syst. Evol. Microbiol.">
        <title>Complete genome sequence of Corynebacterium casei LMG S-19264T (=DSM 44701T), isolated from a smear-ripened cheese.</title>
        <authorList>
            <consortium name="US DOE Joint Genome Institute (JGI-PGF)"/>
            <person name="Walter F."/>
            <person name="Albersmeier A."/>
            <person name="Kalinowski J."/>
            <person name="Ruckert C."/>
        </authorList>
    </citation>
    <scope>NUCLEOTIDE SEQUENCE</scope>
    <source>
        <strain evidence="2">CCM 7897</strain>
    </source>
</reference>
<dbReference type="Gene3D" id="3.90.1300.10">
    <property type="entry name" value="Amidase signature (AS) domain"/>
    <property type="match status" value="1"/>
</dbReference>
<dbReference type="PANTHER" id="PTHR11895">
    <property type="entry name" value="TRANSAMIDASE"/>
    <property type="match status" value="1"/>
</dbReference>
<feature type="domain" description="Amidase" evidence="1">
    <location>
        <begin position="23"/>
        <end position="436"/>
    </location>
</feature>
<dbReference type="InterPro" id="IPR036928">
    <property type="entry name" value="AS_sf"/>
</dbReference>
<gene>
    <name evidence="2" type="ORF">GCM10007301_26170</name>
</gene>
<keyword evidence="3" id="KW-1185">Reference proteome</keyword>
<dbReference type="Proteomes" id="UP000606044">
    <property type="component" value="Unassembled WGS sequence"/>
</dbReference>
<evidence type="ECO:0000313" key="3">
    <source>
        <dbReference type="Proteomes" id="UP000606044"/>
    </source>
</evidence>
<proteinExistence type="predicted"/>
<sequence length="449" mass="45794">MTAPTLASLAADLAAGRTTSRALVEACLARIEDPAGEGKRAFVSVNREKALLAADAQDALRKAGAAPSPYAGIPVAIKDLFDISGEVTTAGSKVLADQPAATADGTAVARLKAAGFVIIGRSNMVEFAYSGLGLNPHYGTPKSPWKREEGHVPGGSTSGGAVAVADGMAHVALGTDTGGSCRIPAAFCGITGYKPTARRVPQDGCVPLSQSLDSIGPLANSVECCAIVDAILAAEPVSPLVPADVAGLRFLVPTTVAMDGLDPEVQAAFASAVKTLEAAGAQVTIGPVPEFAEIAVINAKGGFTASESYAWHRKLLAEKEAGYDPRVSVRIKRGHEQEAADYLDALAARRSLIARAAARIAPYDALLMPTTAGLPPAIAPLETDDAAFATANLRALRNPTLINMIDGCAISLPIPTEDGAPVGLMLAAAGGMDARLFAIAAGVEAQFRG</sequence>
<protein>
    <submittedName>
        <fullName evidence="2">Amidase</fullName>
    </submittedName>
</protein>
<reference evidence="2" key="2">
    <citation type="submission" date="2020-09" db="EMBL/GenBank/DDBJ databases">
        <authorList>
            <person name="Sun Q."/>
            <person name="Sedlacek I."/>
        </authorList>
    </citation>
    <scope>NUCLEOTIDE SEQUENCE</scope>
    <source>
        <strain evidence="2">CCM 7897</strain>
    </source>
</reference>
<dbReference type="NCBIfam" id="NF005460">
    <property type="entry name" value="PRK07056.1"/>
    <property type="match status" value="1"/>
</dbReference>
<dbReference type="EMBL" id="BMCT01000003">
    <property type="protein sequence ID" value="GGF65139.1"/>
    <property type="molecule type" value="Genomic_DNA"/>
</dbReference>